<protein>
    <submittedName>
        <fullName evidence="1">Uncharacterized protein</fullName>
    </submittedName>
</protein>
<accession>A0AA35ZAT4</accession>
<dbReference type="Proteomes" id="UP001177003">
    <property type="component" value="Chromosome 6"/>
</dbReference>
<sequence>MQKSQGFKEPNFHHLQIWNWVLLETIKPQFLHQDKIVSSYKDMVSAFRTILYVDQMKFMKENLIISEEVGTGIMMGIVDEMEKWMREVGVMVAFGEDD</sequence>
<name>A0AA35ZAT4_LACSI</name>
<reference evidence="1" key="1">
    <citation type="submission" date="2023-04" db="EMBL/GenBank/DDBJ databases">
        <authorList>
            <person name="Vijverberg K."/>
            <person name="Xiong W."/>
            <person name="Schranz E."/>
        </authorList>
    </citation>
    <scope>NUCLEOTIDE SEQUENCE</scope>
</reference>
<gene>
    <name evidence="1" type="ORF">LSALG_LOCUS28384</name>
</gene>
<dbReference type="AlphaFoldDB" id="A0AA35ZAT4"/>
<organism evidence="1 2">
    <name type="scientific">Lactuca saligna</name>
    <name type="common">Willowleaf lettuce</name>
    <dbReference type="NCBI Taxonomy" id="75948"/>
    <lineage>
        <taxon>Eukaryota</taxon>
        <taxon>Viridiplantae</taxon>
        <taxon>Streptophyta</taxon>
        <taxon>Embryophyta</taxon>
        <taxon>Tracheophyta</taxon>
        <taxon>Spermatophyta</taxon>
        <taxon>Magnoliopsida</taxon>
        <taxon>eudicotyledons</taxon>
        <taxon>Gunneridae</taxon>
        <taxon>Pentapetalae</taxon>
        <taxon>asterids</taxon>
        <taxon>campanulids</taxon>
        <taxon>Asterales</taxon>
        <taxon>Asteraceae</taxon>
        <taxon>Cichorioideae</taxon>
        <taxon>Cichorieae</taxon>
        <taxon>Lactucinae</taxon>
        <taxon>Lactuca</taxon>
    </lineage>
</organism>
<dbReference type="EMBL" id="OX465082">
    <property type="protein sequence ID" value="CAI9289130.1"/>
    <property type="molecule type" value="Genomic_DNA"/>
</dbReference>
<evidence type="ECO:0000313" key="2">
    <source>
        <dbReference type="Proteomes" id="UP001177003"/>
    </source>
</evidence>
<proteinExistence type="predicted"/>
<evidence type="ECO:0000313" key="1">
    <source>
        <dbReference type="EMBL" id="CAI9289130.1"/>
    </source>
</evidence>
<keyword evidence="2" id="KW-1185">Reference proteome</keyword>